<dbReference type="SMART" id="SM00849">
    <property type="entry name" value="Lactamase_B"/>
    <property type="match status" value="1"/>
</dbReference>
<organism evidence="2 3">
    <name type="scientific">Labilithrix luteola</name>
    <dbReference type="NCBI Taxonomy" id="1391654"/>
    <lineage>
        <taxon>Bacteria</taxon>
        <taxon>Pseudomonadati</taxon>
        <taxon>Myxococcota</taxon>
        <taxon>Polyangia</taxon>
        <taxon>Polyangiales</taxon>
        <taxon>Labilitrichaceae</taxon>
        <taxon>Labilithrix</taxon>
    </lineage>
</organism>
<dbReference type="STRING" id="1391654.AKJ09_11113"/>
<evidence type="ECO:0000259" key="1">
    <source>
        <dbReference type="SMART" id="SM00849"/>
    </source>
</evidence>
<dbReference type="PATRIC" id="fig|1391654.3.peg.11275"/>
<dbReference type="PANTHER" id="PTHR43041:SF1">
    <property type="entry name" value="METALLO-BETA-LACTAMASE DOMAIN-CONTAINING PROTEIN"/>
    <property type="match status" value="1"/>
</dbReference>
<dbReference type="EMBL" id="CP012333">
    <property type="protein sequence ID" value="AKV04450.1"/>
    <property type="molecule type" value="Genomic_DNA"/>
</dbReference>
<protein>
    <submittedName>
        <fullName evidence="2">CDP-abequose synthase</fullName>
    </submittedName>
</protein>
<dbReference type="Proteomes" id="UP000064967">
    <property type="component" value="Chromosome"/>
</dbReference>
<reference evidence="2 3" key="1">
    <citation type="submission" date="2015-08" db="EMBL/GenBank/DDBJ databases">
        <authorList>
            <person name="Babu N.S."/>
            <person name="Beckwith C.J."/>
            <person name="Beseler K.G."/>
            <person name="Brison A."/>
            <person name="Carone J.V."/>
            <person name="Caskin T.P."/>
            <person name="Diamond M."/>
            <person name="Durham M.E."/>
            <person name="Foxe J.M."/>
            <person name="Go M."/>
            <person name="Henderson B.A."/>
            <person name="Jones I.B."/>
            <person name="McGettigan J.A."/>
            <person name="Micheletti S.J."/>
            <person name="Nasrallah M.E."/>
            <person name="Ortiz D."/>
            <person name="Piller C.R."/>
            <person name="Privatt S.R."/>
            <person name="Schneider S.L."/>
            <person name="Sharp S."/>
            <person name="Smith T.C."/>
            <person name="Stanton J.D."/>
            <person name="Ullery H.E."/>
            <person name="Wilson R.J."/>
            <person name="Serrano M.G."/>
            <person name="Buck G."/>
            <person name="Lee V."/>
            <person name="Wang Y."/>
            <person name="Carvalho R."/>
            <person name="Voegtly L."/>
            <person name="Shi R."/>
            <person name="Duckworth R."/>
            <person name="Johnson A."/>
            <person name="Loviza R."/>
            <person name="Walstead R."/>
            <person name="Shah Z."/>
            <person name="Kiflezghi M."/>
            <person name="Wade K."/>
            <person name="Ball S.L."/>
            <person name="Bradley K.W."/>
            <person name="Asai D.J."/>
            <person name="Bowman C.A."/>
            <person name="Russell D.A."/>
            <person name="Pope W.H."/>
            <person name="Jacobs-Sera D."/>
            <person name="Hendrix R.W."/>
            <person name="Hatfull G.F."/>
        </authorList>
    </citation>
    <scope>NUCLEOTIDE SEQUENCE [LARGE SCALE GENOMIC DNA]</scope>
    <source>
        <strain evidence="2 3">DSM 27648</strain>
    </source>
</reference>
<evidence type="ECO:0000313" key="3">
    <source>
        <dbReference type="Proteomes" id="UP000064967"/>
    </source>
</evidence>
<feature type="domain" description="Metallo-beta-lactamase" evidence="1">
    <location>
        <begin position="45"/>
        <end position="234"/>
    </location>
</feature>
<gene>
    <name evidence="2" type="ORF">AKJ09_11113</name>
</gene>
<dbReference type="Pfam" id="PF19583">
    <property type="entry name" value="ODP"/>
    <property type="match status" value="1"/>
</dbReference>
<dbReference type="Gene3D" id="3.60.15.10">
    <property type="entry name" value="Ribonuclease Z/Hydroxyacylglutathione hydrolase-like"/>
    <property type="match status" value="1"/>
</dbReference>
<dbReference type="PANTHER" id="PTHR43041">
    <property type="entry name" value="HYDROLASE, METALLO-BETA-LACTAMASE SUPERFAMILY"/>
    <property type="match status" value="1"/>
</dbReference>
<dbReference type="KEGG" id="llu:AKJ09_11113"/>
<proteinExistence type="predicted"/>
<dbReference type="SUPFAM" id="SSF56281">
    <property type="entry name" value="Metallo-hydrolase/oxidoreductase"/>
    <property type="match status" value="1"/>
</dbReference>
<keyword evidence="3" id="KW-1185">Reference proteome</keyword>
<dbReference type="InterPro" id="IPR045761">
    <property type="entry name" value="ODP_dom"/>
</dbReference>
<sequence>MRGESRWFARCNATGAVMPNTVLFDSGNHKNVLLEDFSTGGLAVQANQHLIVHGSSAMILDPGGHKVYSKVMSATKGVLGAAKLDIIFLSHQDPDIVAAVNGWLMTTDAMAYVSQLWTRFVPHFGVDRLVEDRLKGIPDEGMKMPLGDGHVLVIPAHFLHSCGNFQVYDPVSKILYTGDLGASLEQDYTEVTDFEAHRRFMEGFHRRYMAGNRAMKVWARTARKLDIEVICPQHGAYFRGKEMVKRFIDWADDFACGPDLLADEYAIPS</sequence>
<dbReference type="InterPro" id="IPR001279">
    <property type="entry name" value="Metallo-B-lactamas"/>
</dbReference>
<accession>A0A0K1QG84</accession>
<dbReference type="AlphaFoldDB" id="A0A0K1QG84"/>
<evidence type="ECO:0000313" key="2">
    <source>
        <dbReference type="EMBL" id="AKV04450.1"/>
    </source>
</evidence>
<dbReference type="InterPro" id="IPR036866">
    <property type="entry name" value="RibonucZ/Hydroxyglut_hydro"/>
</dbReference>
<name>A0A0K1QG84_9BACT</name>